<gene>
    <name evidence="1" type="ORF">SCALIN_C05_0179</name>
</gene>
<dbReference type="OrthoDB" id="282039at2"/>
<dbReference type="RefSeq" id="WP_096893349.1">
    <property type="nucleotide sequence ID" value="NZ_BAOS01000005.1"/>
</dbReference>
<dbReference type="GO" id="GO:0004527">
    <property type="term" value="F:exonuclease activity"/>
    <property type="evidence" value="ECO:0007669"/>
    <property type="project" value="UniProtKB-KW"/>
</dbReference>
<dbReference type="EMBL" id="BAOS01000005">
    <property type="protein sequence ID" value="GAX60094.1"/>
    <property type="molecule type" value="Genomic_DNA"/>
</dbReference>
<organism evidence="1 2">
    <name type="scientific">Candidatus Scalindua japonica</name>
    <dbReference type="NCBI Taxonomy" id="1284222"/>
    <lineage>
        <taxon>Bacteria</taxon>
        <taxon>Pseudomonadati</taxon>
        <taxon>Planctomycetota</taxon>
        <taxon>Candidatus Brocadiia</taxon>
        <taxon>Candidatus Brocadiales</taxon>
        <taxon>Candidatus Scalinduaceae</taxon>
        <taxon>Candidatus Scalindua</taxon>
    </lineage>
</organism>
<keyword evidence="1" id="KW-0269">Exonuclease</keyword>
<reference evidence="2" key="1">
    <citation type="journal article" date="2017" name="Environ. Microbiol. Rep.">
        <title>Genetic Diversity of Marine Anaerobic Ammonium-Oxidizing Bacteria as Revealed by Genomic and Proteomic Analyses of 'Candidatus Scalindua japonica'.</title>
        <authorList>
            <person name="Oshiki M."/>
            <person name="Mizuto K."/>
            <person name="Kimura Z."/>
            <person name="Kindaichi T."/>
            <person name="Satoh H."/>
            <person name="Okabe S."/>
        </authorList>
    </citation>
    <scope>NUCLEOTIDE SEQUENCE [LARGE SCALE GENOMIC DNA]</scope>
    <source>
        <strain evidence="2">husup-a2</strain>
    </source>
</reference>
<proteinExistence type="predicted"/>
<keyword evidence="1" id="KW-0378">Hydrolase</keyword>
<dbReference type="AlphaFoldDB" id="A0A286TW66"/>
<accession>A0A286TW66</accession>
<dbReference type="Proteomes" id="UP000218542">
    <property type="component" value="Unassembled WGS sequence"/>
</dbReference>
<evidence type="ECO:0000313" key="1">
    <source>
        <dbReference type="EMBL" id="GAX60094.1"/>
    </source>
</evidence>
<name>A0A286TW66_9BACT</name>
<protein>
    <submittedName>
        <fullName evidence="1">DNA repair exonuclease</fullName>
    </submittedName>
</protein>
<evidence type="ECO:0000313" key="2">
    <source>
        <dbReference type="Proteomes" id="UP000218542"/>
    </source>
</evidence>
<comment type="caution">
    <text evidence="1">The sequence shown here is derived from an EMBL/GenBank/DDBJ whole genome shotgun (WGS) entry which is preliminary data.</text>
</comment>
<keyword evidence="1" id="KW-0540">Nuclease</keyword>
<keyword evidence="2" id="KW-1185">Reference proteome</keyword>
<sequence length="81" mass="9551">MRTSYNLSNVNIEEKEINYKPDNLIMVSRCHKEISCLKCGKKFHSEGPYNRICNKCNLINERTRANTYSVKFEICKDNVLF</sequence>